<keyword evidence="2" id="KW-0784">Thiamine biosynthesis</keyword>
<dbReference type="GO" id="GO:0050660">
    <property type="term" value="F:flavin adenine dinucleotide binding"/>
    <property type="evidence" value="ECO:0007669"/>
    <property type="project" value="InterPro"/>
</dbReference>
<dbReference type="GO" id="GO:0005737">
    <property type="term" value="C:cytoplasm"/>
    <property type="evidence" value="ECO:0007669"/>
    <property type="project" value="TreeGrafter"/>
</dbReference>
<dbReference type="EMBL" id="CP000828">
    <property type="protein sequence ID" value="ABW29271.1"/>
    <property type="molecule type" value="Genomic_DNA"/>
</dbReference>
<evidence type="ECO:0000256" key="3">
    <source>
        <dbReference type="ARBA" id="ARBA00023002"/>
    </source>
</evidence>
<dbReference type="Gene3D" id="3.30.9.10">
    <property type="entry name" value="D-Amino Acid Oxidase, subunit A, domain 2"/>
    <property type="match status" value="1"/>
</dbReference>
<dbReference type="OrthoDB" id="9794226at2"/>
<dbReference type="PANTHER" id="PTHR13847:SF289">
    <property type="entry name" value="GLYCINE OXIDASE"/>
    <property type="match status" value="1"/>
</dbReference>
<comment type="pathway">
    <text evidence="1">Cofactor biosynthesis; thiamine diphosphate biosynthesis.</text>
</comment>
<protein>
    <recommendedName>
        <fullName evidence="5">glycine oxidase</fullName>
        <ecNumber evidence="5">1.4.3.19</ecNumber>
    </recommendedName>
</protein>
<dbReference type="KEGG" id="amr:AM1_4291"/>
<dbReference type="Proteomes" id="UP000000268">
    <property type="component" value="Chromosome"/>
</dbReference>
<organism evidence="7 8">
    <name type="scientific">Acaryochloris marina (strain MBIC 11017)</name>
    <dbReference type="NCBI Taxonomy" id="329726"/>
    <lineage>
        <taxon>Bacteria</taxon>
        <taxon>Bacillati</taxon>
        <taxon>Cyanobacteriota</taxon>
        <taxon>Cyanophyceae</taxon>
        <taxon>Acaryochloridales</taxon>
        <taxon>Acaryochloridaceae</taxon>
        <taxon>Acaryochloris</taxon>
    </lineage>
</organism>
<evidence type="ECO:0000259" key="6">
    <source>
        <dbReference type="Pfam" id="PF01266"/>
    </source>
</evidence>
<gene>
    <name evidence="7" type="primary">thiO</name>
    <name evidence="7" type="ordered locus">AM1_4291</name>
</gene>
<proteinExistence type="predicted"/>
<accession>B0CDR9</accession>
<name>B0CDR9_ACAM1</name>
<feature type="domain" description="FAD dependent oxidoreductase" evidence="6">
    <location>
        <begin position="6"/>
        <end position="333"/>
    </location>
</feature>
<comment type="catalytic activity">
    <reaction evidence="4">
        <text>glycine + O2 + H2O = glyoxylate + H2O2 + NH4(+)</text>
        <dbReference type="Rhea" id="RHEA:11532"/>
        <dbReference type="ChEBI" id="CHEBI:15377"/>
        <dbReference type="ChEBI" id="CHEBI:15379"/>
        <dbReference type="ChEBI" id="CHEBI:16240"/>
        <dbReference type="ChEBI" id="CHEBI:28938"/>
        <dbReference type="ChEBI" id="CHEBI:36655"/>
        <dbReference type="ChEBI" id="CHEBI:57305"/>
        <dbReference type="EC" id="1.4.3.19"/>
    </reaction>
</comment>
<reference evidence="7 8" key="1">
    <citation type="journal article" date="2008" name="Proc. Natl. Acad. Sci. U.S.A.">
        <title>Niche adaptation and genome expansion in the chlorophyll d-producing cyanobacterium Acaryochloris marina.</title>
        <authorList>
            <person name="Swingley W.D."/>
            <person name="Chen M."/>
            <person name="Cheung P.C."/>
            <person name="Conrad A.L."/>
            <person name="Dejesa L.C."/>
            <person name="Hao J."/>
            <person name="Honchak B.M."/>
            <person name="Karbach L.E."/>
            <person name="Kurdoglu A."/>
            <person name="Lahiri S."/>
            <person name="Mastrian S.D."/>
            <person name="Miyashita H."/>
            <person name="Page L."/>
            <person name="Ramakrishna P."/>
            <person name="Satoh S."/>
            <person name="Sattley W.M."/>
            <person name="Shimada Y."/>
            <person name="Taylor H.L."/>
            <person name="Tomo T."/>
            <person name="Tsuchiya T."/>
            <person name="Wang Z.T."/>
            <person name="Raymond J."/>
            <person name="Mimuro M."/>
            <person name="Blankenship R.E."/>
            <person name="Touchman J.W."/>
        </authorList>
    </citation>
    <scope>NUCLEOTIDE SEQUENCE [LARGE SCALE GENOMIC DNA]</scope>
    <source>
        <strain evidence="8">MBIC 11017</strain>
    </source>
</reference>
<dbReference type="PANTHER" id="PTHR13847">
    <property type="entry name" value="SARCOSINE DEHYDROGENASE-RELATED"/>
    <property type="match status" value="1"/>
</dbReference>
<dbReference type="GO" id="GO:0043799">
    <property type="term" value="F:glycine oxidase activity"/>
    <property type="evidence" value="ECO:0007669"/>
    <property type="project" value="UniProtKB-EC"/>
</dbReference>
<dbReference type="UniPathway" id="UPA00060"/>
<dbReference type="GO" id="GO:0009229">
    <property type="term" value="P:thiamine diphosphate biosynthetic process"/>
    <property type="evidence" value="ECO:0007669"/>
    <property type="project" value="UniProtKB-UniPathway"/>
</dbReference>
<dbReference type="EC" id="1.4.3.19" evidence="5"/>
<sequence length="365" mass="39808">MNSSSDVLVIGGGAMGLATAIELTRQGAKVTVLSRNFQEAALHAAAGMLAPQAEGLEPGPMLDLCLRSRDLYPDWTSQLTELTGLETGYWPCGILAPTFADSPPRFTGDAEWCDRTTIRQYQPDLSPEIVGGWWFPQDAQVNNQQLAQVLLQAARQLGVTLEEGVNVTGFETKDHQVQQVHTTLGTRQAPTYLLATGSWSQELLPIPVTPRKGQLFAVQPPRQLLNKVLFGPGTYIVPRQKGRIVVGATSEDVGFAAYNTPGGIQSLLAKAIRLYPPLADYPLEVCWWGFRPATPDELPILGPSPYDNLILATGHYRNGILLTPITARLITDLIMTGQVDPCLTHFSWQRFAPSASSTERLALTH</sequence>
<dbReference type="STRING" id="329726.AM1_4291"/>
<evidence type="ECO:0000256" key="4">
    <source>
        <dbReference type="ARBA" id="ARBA00049872"/>
    </source>
</evidence>
<evidence type="ECO:0000313" key="7">
    <source>
        <dbReference type="EMBL" id="ABW29271.1"/>
    </source>
</evidence>
<evidence type="ECO:0000313" key="8">
    <source>
        <dbReference type="Proteomes" id="UP000000268"/>
    </source>
</evidence>
<evidence type="ECO:0000256" key="5">
    <source>
        <dbReference type="ARBA" id="ARBA00050018"/>
    </source>
</evidence>
<dbReference type="SUPFAM" id="SSF51905">
    <property type="entry name" value="FAD/NAD(P)-binding domain"/>
    <property type="match status" value="1"/>
</dbReference>
<dbReference type="InterPro" id="IPR012727">
    <property type="entry name" value="Gly_oxidase_ThiO"/>
</dbReference>
<dbReference type="Pfam" id="PF01266">
    <property type="entry name" value="DAO"/>
    <property type="match status" value="1"/>
</dbReference>
<dbReference type="InterPro" id="IPR036188">
    <property type="entry name" value="FAD/NAD-bd_sf"/>
</dbReference>
<dbReference type="HOGENOM" id="CLU_007884_4_5_3"/>
<dbReference type="RefSeq" id="WP_012164599.1">
    <property type="nucleotide sequence ID" value="NC_009925.1"/>
</dbReference>
<keyword evidence="8" id="KW-1185">Reference proteome</keyword>
<dbReference type="SUPFAM" id="SSF54373">
    <property type="entry name" value="FAD-linked reductases, C-terminal domain"/>
    <property type="match status" value="1"/>
</dbReference>
<dbReference type="eggNOG" id="COG0665">
    <property type="taxonomic scope" value="Bacteria"/>
</dbReference>
<evidence type="ECO:0000256" key="1">
    <source>
        <dbReference type="ARBA" id="ARBA00004948"/>
    </source>
</evidence>
<dbReference type="Gene3D" id="3.50.50.60">
    <property type="entry name" value="FAD/NAD(P)-binding domain"/>
    <property type="match status" value="1"/>
</dbReference>
<keyword evidence="3" id="KW-0560">Oxidoreductase</keyword>
<dbReference type="InterPro" id="IPR006076">
    <property type="entry name" value="FAD-dep_OxRdtase"/>
</dbReference>
<dbReference type="NCBIfam" id="TIGR02352">
    <property type="entry name" value="thiamin_ThiO"/>
    <property type="match status" value="1"/>
</dbReference>
<dbReference type="GO" id="GO:0009228">
    <property type="term" value="P:thiamine biosynthetic process"/>
    <property type="evidence" value="ECO:0007669"/>
    <property type="project" value="UniProtKB-KW"/>
</dbReference>
<evidence type="ECO:0000256" key="2">
    <source>
        <dbReference type="ARBA" id="ARBA00022977"/>
    </source>
</evidence>
<dbReference type="AlphaFoldDB" id="B0CDR9"/>